<evidence type="ECO:0000313" key="3">
    <source>
        <dbReference type="Proteomes" id="UP001321760"/>
    </source>
</evidence>
<evidence type="ECO:0000313" key="2">
    <source>
        <dbReference type="EMBL" id="KAK4444878.1"/>
    </source>
</evidence>
<organism evidence="2 3">
    <name type="scientific">Podospora aff. communis PSN243</name>
    <dbReference type="NCBI Taxonomy" id="3040156"/>
    <lineage>
        <taxon>Eukaryota</taxon>
        <taxon>Fungi</taxon>
        <taxon>Dikarya</taxon>
        <taxon>Ascomycota</taxon>
        <taxon>Pezizomycotina</taxon>
        <taxon>Sordariomycetes</taxon>
        <taxon>Sordariomycetidae</taxon>
        <taxon>Sordariales</taxon>
        <taxon>Podosporaceae</taxon>
        <taxon>Podospora</taxon>
    </lineage>
</organism>
<proteinExistence type="predicted"/>
<gene>
    <name evidence="2" type="ORF">QBC34DRAFT_414157</name>
</gene>
<accession>A0AAV9G8Y8</accession>
<comment type="caution">
    <text evidence="2">The sequence shown here is derived from an EMBL/GenBank/DDBJ whole genome shotgun (WGS) entry which is preliminary data.</text>
</comment>
<evidence type="ECO:0008006" key="4">
    <source>
        <dbReference type="Google" id="ProtNLM"/>
    </source>
</evidence>
<reference evidence="2" key="1">
    <citation type="journal article" date="2023" name="Mol. Phylogenet. Evol.">
        <title>Genome-scale phylogeny and comparative genomics of the fungal order Sordariales.</title>
        <authorList>
            <person name="Hensen N."/>
            <person name="Bonometti L."/>
            <person name="Westerberg I."/>
            <person name="Brannstrom I.O."/>
            <person name="Guillou S."/>
            <person name="Cros-Aarteil S."/>
            <person name="Calhoun S."/>
            <person name="Haridas S."/>
            <person name="Kuo A."/>
            <person name="Mondo S."/>
            <person name="Pangilinan J."/>
            <person name="Riley R."/>
            <person name="LaButti K."/>
            <person name="Andreopoulos B."/>
            <person name="Lipzen A."/>
            <person name="Chen C."/>
            <person name="Yan M."/>
            <person name="Daum C."/>
            <person name="Ng V."/>
            <person name="Clum A."/>
            <person name="Steindorff A."/>
            <person name="Ohm R.A."/>
            <person name="Martin F."/>
            <person name="Silar P."/>
            <person name="Natvig D.O."/>
            <person name="Lalanne C."/>
            <person name="Gautier V."/>
            <person name="Ament-Velasquez S.L."/>
            <person name="Kruys A."/>
            <person name="Hutchinson M.I."/>
            <person name="Powell A.J."/>
            <person name="Barry K."/>
            <person name="Miller A.N."/>
            <person name="Grigoriev I.V."/>
            <person name="Debuchy R."/>
            <person name="Gladieux P."/>
            <person name="Hiltunen Thoren M."/>
            <person name="Johannesson H."/>
        </authorList>
    </citation>
    <scope>NUCLEOTIDE SEQUENCE</scope>
    <source>
        <strain evidence="2">PSN243</strain>
    </source>
</reference>
<evidence type="ECO:0000256" key="1">
    <source>
        <dbReference type="SAM" id="MobiDB-lite"/>
    </source>
</evidence>
<reference evidence="2" key="2">
    <citation type="submission" date="2023-05" db="EMBL/GenBank/DDBJ databases">
        <authorList>
            <consortium name="Lawrence Berkeley National Laboratory"/>
            <person name="Steindorff A."/>
            <person name="Hensen N."/>
            <person name="Bonometti L."/>
            <person name="Westerberg I."/>
            <person name="Brannstrom I.O."/>
            <person name="Guillou S."/>
            <person name="Cros-Aarteil S."/>
            <person name="Calhoun S."/>
            <person name="Haridas S."/>
            <person name="Kuo A."/>
            <person name="Mondo S."/>
            <person name="Pangilinan J."/>
            <person name="Riley R."/>
            <person name="Labutti K."/>
            <person name="Andreopoulos B."/>
            <person name="Lipzen A."/>
            <person name="Chen C."/>
            <person name="Yanf M."/>
            <person name="Daum C."/>
            <person name="Ng V."/>
            <person name="Clum A."/>
            <person name="Ohm R."/>
            <person name="Martin F."/>
            <person name="Silar P."/>
            <person name="Natvig D."/>
            <person name="Lalanne C."/>
            <person name="Gautier V."/>
            <person name="Ament-Velasquez S.L."/>
            <person name="Kruys A."/>
            <person name="Hutchinson M.I."/>
            <person name="Powell A.J."/>
            <person name="Barry K."/>
            <person name="Miller A.N."/>
            <person name="Grigoriev I.V."/>
            <person name="Debuchy R."/>
            <person name="Gladieux P."/>
            <person name="Thoren M.H."/>
            <person name="Johannesson H."/>
        </authorList>
    </citation>
    <scope>NUCLEOTIDE SEQUENCE</scope>
    <source>
        <strain evidence="2">PSN243</strain>
    </source>
</reference>
<keyword evidence="3" id="KW-1185">Reference proteome</keyword>
<dbReference type="EMBL" id="MU865971">
    <property type="protein sequence ID" value="KAK4444878.1"/>
    <property type="molecule type" value="Genomic_DNA"/>
</dbReference>
<feature type="region of interest" description="Disordered" evidence="1">
    <location>
        <begin position="20"/>
        <end position="53"/>
    </location>
</feature>
<protein>
    <recommendedName>
        <fullName evidence="4">BTB domain-containing protein</fullName>
    </recommendedName>
</protein>
<dbReference type="AlphaFoldDB" id="A0AAV9G8Y8"/>
<sequence length="416" mass="45960">METTTYQVIDPRGDILLLFPGQPQQQRQQDGPHNPVSQPRLDGGQMSPVLSSPQTVCSALTKHSVSPFMAPAGPATSSSDPRNSSDTVSLRVSSSVLCLASPVLAAMLSGSMAEAKAFNAVDSPRPFPLLLYEDDGHVFAILANIIHFRSQAVPLLPSTATLLSLAFLVDKYDCAPALRPQGEIWLNRAIEARNSSEYGSIDRLCDLLLVAYALDLPTHFFQLSWEVILNHRQQLKGETEFGLDLPIPPDHGLLRTGNDIHAEIAKRKARLRRDMHNALMAPITEVTRLLDNYSGEPADMKLTCPNAAIAMGNYLAFLDINNLCPWRAQYETDSFSSIIKRATEAAALASDKPVLRFEACSRTRCNCSAMAYNDQVQMAQKLSWEISRAWKWKLGACLDCLRNQNGDSNPCRVEHW</sequence>
<dbReference type="Proteomes" id="UP001321760">
    <property type="component" value="Unassembled WGS sequence"/>
</dbReference>
<name>A0AAV9G8Y8_9PEZI</name>